<gene>
    <name evidence="3" type="ORF">BV898_16659</name>
</gene>
<protein>
    <submittedName>
        <fullName evidence="3">Uncharacterized protein</fullName>
    </submittedName>
</protein>
<evidence type="ECO:0000256" key="2">
    <source>
        <dbReference type="SAM" id="Phobius"/>
    </source>
</evidence>
<keyword evidence="2" id="KW-1133">Transmembrane helix</keyword>
<feature type="transmembrane region" description="Helical" evidence="2">
    <location>
        <begin position="123"/>
        <end position="141"/>
    </location>
</feature>
<organism evidence="3 4">
    <name type="scientific">Hypsibius exemplaris</name>
    <name type="common">Freshwater tardigrade</name>
    <dbReference type="NCBI Taxonomy" id="2072580"/>
    <lineage>
        <taxon>Eukaryota</taxon>
        <taxon>Metazoa</taxon>
        <taxon>Ecdysozoa</taxon>
        <taxon>Tardigrada</taxon>
        <taxon>Eutardigrada</taxon>
        <taxon>Parachela</taxon>
        <taxon>Hypsibioidea</taxon>
        <taxon>Hypsibiidae</taxon>
        <taxon>Hypsibius</taxon>
    </lineage>
</organism>
<keyword evidence="4" id="KW-1185">Reference proteome</keyword>
<comment type="caution">
    <text evidence="3">The sequence shown here is derived from an EMBL/GenBank/DDBJ whole genome shotgun (WGS) entry which is preliminary data.</text>
</comment>
<dbReference type="Proteomes" id="UP000192578">
    <property type="component" value="Unassembled WGS sequence"/>
</dbReference>
<feature type="region of interest" description="Disordered" evidence="1">
    <location>
        <begin position="163"/>
        <end position="224"/>
    </location>
</feature>
<sequence>MLVFLVCGIIQGFAGSVAYARILHLQTRAKDTYFISLMSSIWVIFLGAIGTLFTFCTAAPGNFTLTCLKLYRNLTFFAATLCFLGSLKNFPKVSYKQETSPQPRFFIEASDPFADSQIAADESLLIILVLGCIELFFAIVLHNIRKGCVAQWEAGLTTETIVPTDEEERGSDEPFSFVPSSRSSSRRSRRALPDLEAGLTTETIVPTDEEERGSDEPFSFVPSSRSSSRRLRRALPDLEAEMVSLSPALLPDTDLPPQYFEVVDDATAHPSPTVSMTLHDTPQSISESLPPSYAVVTGYKNSLV</sequence>
<accession>A0A9X6NDM0</accession>
<feature type="transmembrane region" description="Helical" evidence="2">
    <location>
        <begin position="34"/>
        <end position="58"/>
    </location>
</feature>
<keyword evidence="2" id="KW-0472">Membrane</keyword>
<feature type="transmembrane region" description="Helical" evidence="2">
    <location>
        <begin position="70"/>
        <end position="87"/>
    </location>
</feature>
<name>A0A9X6NDM0_HYPEX</name>
<dbReference type="EMBL" id="MTYJ01000256">
    <property type="protein sequence ID" value="OWA52200.1"/>
    <property type="molecule type" value="Genomic_DNA"/>
</dbReference>
<keyword evidence="2" id="KW-0812">Transmembrane</keyword>
<reference evidence="4" key="1">
    <citation type="submission" date="2017-01" db="EMBL/GenBank/DDBJ databases">
        <title>Comparative genomics of anhydrobiosis in the tardigrade Hypsibius dujardini.</title>
        <authorList>
            <person name="Yoshida Y."/>
            <person name="Koutsovoulos G."/>
            <person name="Laetsch D."/>
            <person name="Stevens L."/>
            <person name="Kumar S."/>
            <person name="Horikawa D."/>
            <person name="Ishino K."/>
            <person name="Komine S."/>
            <person name="Tomita M."/>
            <person name="Blaxter M."/>
            <person name="Arakawa K."/>
        </authorList>
    </citation>
    <scope>NUCLEOTIDE SEQUENCE [LARGE SCALE GENOMIC DNA]</scope>
    <source>
        <strain evidence="4">Z151</strain>
    </source>
</reference>
<dbReference type="AlphaFoldDB" id="A0A9X6NDM0"/>
<evidence type="ECO:0000313" key="4">
    <source>
        <dbReference type="Proteomes" id="UP000192578"/>
    </source>
</evidence>
<evidence type="ECO:0000313" key="3">
    <source>
        <dbReference type="EMBL" id="OWA52200.1"/>
    </source>
</evidence>
<proteinExistence type="predicted"/>
<evidence type="ECO:0000256" key="1">
    <source>
        <dbReference type="SAM" id="MobiDB-lite"/>
    </source>
</evidence>